<proteinExistence type="inferred from homology"/>
<dbReference type="Gene3D" id="3.40.50.150">
    <property type="entry name" value="Vaccinia Virus protein VP39"/>
    <property type="match status" value="2"/>
</dbReference>
<comment type="similarity">
    <text evidence="1">Belongs to the methyltransferase superfamily. Type-7 methyltransferase family.</text>
</comment>
<dbReference type="AlphaFoldDB" id="A0AAD8MN79"/>
<evidence type="ECO:0000256" key="1">
    <source>
        <dbReference type="ARBA" id="ARBA00007967"/>
    </source>
</evidence>
<evidence type="ECO:0000313" key="2">
    <source>
        <dbReference type="EMBL" id="KAK1379381.1"/>
    </source>
</evidence>
<sequence length="222" mass="24695">MVLENVLHMNAGDEESSYAKNSSIQKSLLLNSRKVLEDSINDYGIDGFPQCFKLADLVCSSGPNTLLLVNNIIDIVHANMPKQRLADEKEDTCKDQCFISGVPGSFYTRLFPTRSFDFFHSSSSVHWLSQVPEKLENNKGHIHLTEESPPAESLHDMSSKGFLNEADIDSFNIPFYNPTTDEVKGIIDTEGSFSLESLQTFKHGAEIQSSSNKCYSQNSGFA</sequence>
<dbReference type="InterPro" id="IPR005299">
    <property type="entry name" value="MeTrfase_7"/>
</dbReference>
<dbReference type="SUPFAM" id="SSF53335">
    <property type="entry name" value="S-adenosyl-L-methionine-dependent methyltransferases"/>
    <property type="match status" value="1"/>
</dbReference>
<reference evidence="2" key="1">
    <citation type="submission" date="2023-02" db="EMBL/GenBank/DDBJ databases">
        <title>Genome of toxic invasive species Heracleum sosnowskyi carries increased number of genes despite the absence of recent whole-genome duplications.</title>
        <authorList>
            <person name="Schelkunov M."/>
            <person name="Shtratnikova V."/>
            <person name="Makarenko M."/>
            <person name="Klepikova A."/>
            <person name="Omelchenko D."/>
            <person name="Novikova G."/>
            <person name="Obukhova E."/>
            <person name="Bogdanov V."/>
            <person name="Penin A."/>
            <person name="Logacheva M."/>
        </authorList>
    </citation>
    <scope>NUCLEOTIDE SEQUENCE</scope>
    <source>
        <strain evidence="2">Hsosn_3</strain>
        <tissue evidence="2">Leaf</tissue>
    </source>
</reference>
<reference evidence="2" key="2">
    <citation type="submission" date="2023-05" db="EMBL/GenBank/DDBJ databases">
        <authorList>
            <person name="Schelkunov M.I."/>
        </authorList>
    </citation>
    <scope>NUCLEOTIDE SEQUENCE</scope>
    <source>
        <strain evidence="2">Hsosn_3</strain>
        <tissue evidence="2">Leaf</tissue>
    </source>
</reference>
<dbReference type="Pfam" id="PF03492">
    <property type="entry name" value="Methyltransf_7"/>
    <property type="match status" value="2"/>
</dbReference>
<dbReference type="Proteomes" id="UP001237642">
    <property type="component" value="Unassembled WGS sequence"/>
</dbReference>
<comment type="caution">
    <text evidence="2">The sequence shown here is derived from an EMBL/GenBank/DDBJ whole genome shotgun (WGS) entry which is preliminary data.</text>
</comment>
<evidence type="ECO:0000313" key="3">
    <source>
        <dbReference type="Proteomes" id="UP001237642"/>
    </source>
</evidence>
<dbReference type="EMBL" id="JAUIZM010000006">
    <property type="protein sequence ID" value="KAK1379381.1"/>
    <property type="molecule type" value="Genomic_DNA"/>
</dbReference>
<dbReference type="InterPro" id="IPR029063">
    <property type="entry name" value="SAM-dependent_MTases_sf"/>
</dbReference>
<dbReference type="GO" id="GO:0008168">
    <property type="term" value="F:methyltransferase activity"/>
    <property type="evidence" value="ECO:0007669"/>
    <property type="project" value="InterPro"/>
</dbReference>
<keyword evidence="3" id="KW-1185">Reference proteome</keyword>
<gene>
    <name evidence="2" type="ORF">POM88_026125</name>
</gene>
<name>A0AAD8MN79_9APIA</name>
<dbReference type="PANTHER" id="PTHR31009">
    <property type="entry name" value="S-ADENOSYL-L-METHIONINE:CARBOXYL METHYLTRANSFERASE FAMILY PROTEIN"/>
    <property type="match status" value="1"/>
</dbReference>
<accession>A0AAD8MN79</accession>
<protein>
    <submittedName>
        <fullName evidence="2">Uncharacterized protein</fullName>
    </submittedName>
</protein>
<organism evidence="2 3">
    <name type="scientific">Heracleum sosnowskyi</name>
    <dbReference type="NCBI Taxonomy" id="360622"/>
    <lineage>
        <taxon>Eukaryota</taxon>
        <taxon>Viridiplantae</taxon>
        <taxon>Streptophyta</taxon>
        <taxon>Embryophyta</taxon>
        <taxon>Tracheophyta</taxon>
        <taxon>Spermatophyta</taxon>
        <taxon>Magnoliopsida</taxon>
        <taxon>eudicotyledons</taxon>
        <taxon>Gunneridae</taxon>
        <taxon>Pentapetalae</taxon>
        <taxon>asterids</taxon>
        <taxon>campanulids</taxon>
        <taxon>Apiales</taxon>
        <taxon>Apiaceae</taxon>
        <taxon>Apioideae</taxon>
        <taxon>apioid superclade</taxon>
        <taxon>Tordylieae</taxon>
        <taxon>Tordyliinae</taxon>
        <taxon>Heracleum</taxon>
    </lineage>
</organism>